<comment type="caution">
    <text evidence="2">The sequence shown here is derived from an EMBL/GenBank/DDBJ whole genome shotgun (WGS) entry which is preliminary data.</text>
</comment>
<proteinExistence type="predicted"/>
<protein>
    <submittedName>
        <fullName evidence="2">Metal-dependent hydrolase</fullName>
    </submittedName>
</protein>
<evidence type="ECO:0000259" key="1">
    <source>
        <dbReference type="PROSITE" id="PS50943"/>
    </source>
</evidence>
<dbReference type="GO" id="GO:0003677">
    <property type="term" value="F:DNA binding"/>
    <property type="evidence" value="ECO:0007669"/>
    <property type="project" value="InterPro"/>
</dbReference>
<dbReference type="InterPro" id="IPR001387">
    <property type="entry name" value="Cro/C1-type_HTH"/>
</dbReference>
<sequence>MLTDEVAAAIRTIRTKRGAGYEDLADVSVQRSISALEQGDVNITLARLAELAQALEFDLVALLALCVSLQKSEPPEATLRRASAEIASFSSKGGIELLNTHIVDSKLVQRSRGKPGNTSNAAAVKKLKDAGYSQADAVKQLGLAKSTVHRYWQKA</sequence>
<organism evidence="2 3">
    <name type="scientific">Pseudomonas syringae pv. castaneae</name>
    <dbReference type="NCBI Taxonomy" id="264450"/>
    <lineage>
        <taxon>Bacteria</taxon>
        <taxon>Pseudomonadati</taxon>
        <taxon>Pseudomonadota</taxon>
        <taxon>Gammaproteobacteria</taxon>
        <taxon>Pseudomonadales</taxon>
        <taxon>Pseudomonadaceae</taxon>
        <taxon>Pseudomonas</taxon>
        <taxon>Pseudomonas syringae</taxon>
    </lineage>
</organism>
<dbReference type="Gene3D" id="1.10.260.40">
    <property type="entry name" value="lambda repressor-like DNA-binding domains"/>
    <property type="match status" value="1"/>
</dbReference>
<dbReference type="EMBL" id="LJQD01000549">
    <property type="protein sequence ID" value="KPW89477.1"/>
    <property type="molecule type" value="Genomic_DNA"/>
</dbReference>
<dbReference type="RefSeq" id="WP_080392561.1">
    <property type="nucleotide sequence ID" value="NZ_LJQD01000549.1"/>
</dbReference>
<dbReference type="SMART" id="SM00530">
    <property type="entry name" value="HTH_XRE"/>
    <property type="match status" value="1"/>
</dbReference>
<accession>A0A0P9MLK2</accession>
<feature type="domain" description="HTH cro/C1-type" evidence="1">
    <location>
        <begin position="10"/>
        <end position="62"/>
    </location>
</feature>
<dbReference type="SUPFAM" id="SSF47413">
    <property type="entry name" value="lambda repressor-like DNA-binding domains"/>
    <property type="match status" value="1"/>
</dbReference>
<dbReference type="Proteomes" id="UP000050381">
    <property type="component" value="Unassembled WGS sequence"/>
</dbReference>
<dbReference type="CDD" id="cd00093">
    <property type="entry name" value="HTH_XRE"/>
    <property type="match status" value="1"/>
</dbReference>
<reference evidence="2 3" key="1">
    <citation type="submission" date="2015-09" db="EMBL/GenBank/DDBJ databases">
        <title>Genome announcement of multiple Pseudomonas syringae strains.</title>
        <authorList>
            <person name="Thakur S."/>
            <person name="Wang P.W."/>
            <person name="Gong Y."/>
            <person name="Weir B.S."/>
            <person name="Guttman D.S."/>
        </authorList>
    </citation>
    <scope>NUCLEOTIDE SEQUENCE [LARGE SCALE GENOMIC DNA]</scope>
    <source>
        <strain evidence="2 3">ICMP9419</strain>
    </source>
</reference>
<evidence type="ECO:0000313" key="2">
    <source>
        <dbReference type="EMBL" id="KPW89477.1"/>
    </source>
</evidence>
<gene>
    <name evidence="2" type="ORF">ALO79_200333</name>
</gene>
<keyword evidence="2" id="KW-0378">Hydrolase</keyword>
<name>A0A0P9MLK2_PSESX</name>
<dbReference type="PROSITE" id="PS50943">
    <property type="entry name" value="HTH_CROC1"/>
    <property type="match status" value="1"/>
</dbReference>
<dbReference type="InterPro" id="IPR010982">
    <property type="entry name" value="Lambda_DNA-bd_dom_sf"/>
</dbReference>
<dbReference type="AlphaFoldDB" id="A0A0P9MLK2"/>
<evidence type="ECO:0000313" key="3">
    <source>
        <dbReference type="Proteomes" id="UP000050381"/>
    </source>
</evidence>
<dbReference type="GO" id="GO:0016787">
    <property type="term" value="F:hydrolase activity"/>
    <property type="evidence" value="ECO:0007669"/>
    <property type="project" value="UniProtKB-KW"/>
</dbReference>
<dbReference type="PATRIC" id="fig|264450.4.peg.2775"/>